<keyword evidence="1" id="KW-1188">Viral release from host cell</keyword>
<comment type="caution">
    <text evidence="3">The sequence shown here is derived from an EMBL/GenBank/DDBJ whole genome shotgun (WGS) entry which is preliminary data.</text>
</comment>
<protein>
    <submittedName>
        <fullName evidence="3">Terminase</fullName>
    </submittedName>
</protein>
<keyword evidence="4" id="KW-1185">Reference proteome</keyword>
<evidence type="ECO:0000256" key="1">
    <source>
        <dbReference type="ARBA" id="ARBA00022612"/>
    </source>
</evidence>
<dbReference type="InterPro" id="IPR035421">
    <property type="entry name" value="Terminase_6C"/>
</dbReference>
<feature type="domain" description="Terminase large subunit gp17-like C-terminal" evidence="2">
    <location>
        <begin position="301"/>
        <end position="443"/>
    </location>
</feature>
<gene>
    <name evidence="3" type="ORF">D0435_10105</name>
</gene>
<evidence type="ECO:0000313" key="4">
    <source>
        <dbReference type="Proteomes" id="UP000446866"/>
    </source>
</evidence>
<proteinExistence type="predicted"/>
<dbReference type="EMBL" id="QXWK01000018">
    <property type="protein sequence ID" value="NBH62003.1"/>
    <property type="molecule type" value="Genomic_DNA"/>
</dbReference>
<organism evidence="3 4">
    <name type="scientific">Anaerotruncus colihominis</name>
    <dbReference type="NCBI Taxonomy" id="169435"/>
    <lineage>
        <taxon>Bacteria</taxon>
        <taxon>Bacillati</taxon>
        <taxon>Bacillota</taxon>
        <taxon>Clostridia</taxon>
        <taxon>Eubacteriales</taxon>
        <taxon>Oscillospiraceae</taxon>
        <taxon>Anaerotruncus</taxon>
    </lineage>
</organism>
<evidence type="ECO:0000313" key="3">
    <source>
        <dbReference type="EMBL" id="NBH62003.1"/>
    </source>
</evidence>
<dbReference type="AlphaFoldDB" id="A0A845QMQ7"/>
<evidence type="ECO:0000259" key="2">
    <source>
        <dbReference type="Pfam" id="PF17289"/>
    </source>
</evidence>
<dbReference type="Pfam" id="PF03237">
    <property type="entry name" value="Terminase_6N"/>
    <property type="match status" value="1"/>
</dbReference>
<dbReference type="Gene3D" id="3.30.420.240">
    <property type="match status" value="1"/>
</dbReference>
<reference evidence="3 4" key="1">
    <citation type="submission" date="2018-08" db="EMBL/GenBank/DDBJ databases">
        <title>Murine metabolic-syndrome-specific gut microbial biobank.</title>
        <authorList>
            <person name="Liu C."/>
        </authorList>
    </citation>
    <scope>NUCLEOTIDE SEQUENCE [LARGE SCALE GENOMIC DNA]</scope>
    <source>
        <strain evidence="3 4">28</strain>
    </source>
</reference>
<accession>A0A845QMQ7</accession>
<dbReference type="InterPro" id="IPR006517">
    <property type="entry name" value="Phage_terminase_lsu-like_C"/>
</dbReference>
<name>A0A845QMQ7_9FIRM</name>
<dbReference type="NCBIfam" id="TIGR01630">
    <property type="entry name" value="psiM2_ORF9"/>
    <property type="match status" value="1"/>
</dbReference>
<dbReference type="Pfam" id="PF17289">
    <property type="entry name" value="Terminase_6C"/>
    <property type="match status" value="1"/>
</dbReference>
<dbReference type="Proteomes" id="UP000446866">
    <property type="component" value="Unassembled WGS sequence"/>
</dbReference>
<sequence>MGERDDALRAILQNDYCTYCEFVNTGWIPSKFHRYLCDRVQSFLERETDNAYDILVLSTPPQHGKSMTVTETLPSWYLGRNPLHRVIEVSYSETFAEKFGRRNRAKIEEHGYDIFGINLAKSPNSAVEFELDNHKGGMISRGVTSGVTGNGANLFIIDDPVKTQQEADSESYRERIWDEWNSSYKTRLAPGAKIIVIMTRWHEDDLAGRIIAREKNVEVLNLPCEAEENDPLGRKVGDALCPEIKKDNKWLADFKSGYTDGTRSWNALFQGRPTSAEGNMLKREWWQYYDELPDIVDWVMSVDATFKDGKDNDYVAIQVWGKTGANMYLVDAVKRHLNMPDTVREILRLRAMYPKCLTTLIEDKANGSAIVQVLRHDIAGIIPITPEGGKVARVNAVSGAIESGNVYLPRNKPFTDEFVEECAAFPRGAHDDQVDSMSQALNRLIYSKSEHKPKAEVNPLHKAFPGLKRKRKSIDRGEKINVI</sequence>